<organism evidence="2 3">
    <name type="scientific">Linnemannia gamsii</name>
    <dbReference type="NCBI Taxonomy" id="64522"/>
    <lineage>
        <taxon>Eukaryota</taxon>
        <taxon>Fungi</taxon>
        <taxon>Fungi incertae sedis</taxon>
        <taxon>Mucoromycota</taxon>
        <taxon>Mortierellomycotina</taxon>
        <taxon>Mortierellomycetes</taxon>
        <taxon>Mortierellales</taxon>
        <taxon>Mortierellaceae</taxon>
        <taxon>Linnemannia</taxon>
    </lineage>
</organism>
<name>A0A9P6R1I3_9FUNG</name>
<dbReference type="InterPro" id="IPR051209">
    <property type="entry name" value="FAD-bind_Monooxygenase_sf"/>
</dbReference>
<evidence type="ECO:0000313" key="2">
    <source>
        <dbReference type="EMBL" id="KAG0309972.1"/>
    </source>
</evidence>
<dbReference type="OrthoDB" id="74360at2759"/>
<dbReference type="AlphaFoldDB" id="A0A9P6R1I3"/>
<sequence>MGLTKSYNDGSTPVIAIIGSGIQTQLNISTFTIFELEPDIEGTWWSNTYPGCACDVKAHNYAFSFEPNYNWSCNYAPQPEIWDYLRNTARKYKLYEKIQFRTEITHVSWQEGRQKWVLDHINLNNGERGQSKSAKKLTPTYDMGCRRIVVSSNYYPALTRKNVSVHTEPIVGVKGQTLKLRDGSEQEVDALILATGFHVQEIFPKGFMVGKEGQCINAVFGKNPCTYYGLTAPETPNMFFLLGPNTGLGHNSILFMVEAQVEYAIKTISYMMEKNLSSIQVTREACKEFIDELDEKMKGMVWSSTCKSWYKNDEGRVTALWWSSCTHYWWRLRNFHPKRFVGVKRI</sequence>
<dbReference type="SUPFAM" id="SSF51905">
    <property type="entry name" value="FAD/NAD(P)-binding domain"/>
    <property type="match status" value="2"/>
</dbReference>
<evidence type="ECO:0000313" key="3">
    <source>
        <dbReference type="Proteomes" id="UP000823405"/>
    </source>
</evidence>
<accession>A0A9P6R1I3</accession>
<keyword evidence="3" id="KW-1185">Reference proteome</keyword>
<dbReference type="PANTHER" id="PTHR42877">
    <property type="entry name" value="L-ORNITHINE N(5)-MONOOXYGENASE-RELATED"/>
    <property type="match status" value="1"/>
</dbReference>
<dbReference type="PANTHER" id="PTHR42877:SF4">
    <property type="entry name" value="FAD_NAD(P)-BINDING DOMAIN-CONTAINING PROTEIN-RELATED"/>
    <property type="match status" value="1"/>
</dbReference>
<comment type="similarity">
    <text evidence="1">Belongs to the FAD-binding monooxygenase family.</text>
</comment>
<proteinExistence type="inferred from homology"/>
<dbReference type="EMBL" id="JAAAIN010000903">
    <property type="protein sequence ID" value="KAG0309972.1"/>
    <property type="molecule type" value="Genomic_DNA"/>
</dbReference>
<protein>
    <submittedName>
        <fullName evidence="2">Uncharacterized protein</fullName>
    </submittedName>
</protein>
<dbReference type="Proteomes" id="UP000823405">
    <property type="component" value="Unassembled WGS sequence"/>
</dbReference>
<dbReference type="Gene3D" id="3.50.50.60">
    <property type="entry name" value="FAD/NAD(P)-binding domain"/>
    <property type="match status" value="2"/>
</dbReference>
<evidence type="ECO:0000256" key="1">
    <source>
        <dbReference type="ARBA" id="ARBA00010139"/>
    </source>
</evidence>
<reference evidence="2" key="1">
    <citation type="journal article" date="2020" name="Fungal Divers.">
        <title>Resolving the Mortierellaceae phylogeny through synthesis of multi-gene phylogenetics and phylogenomics.</title>
        <authorList>
            <person name="Vandepol N."/>
            <person name="Liber J."/>
            <person name="Desiro A."/>
            <person name="Na H."/>
            <person name="Kennedy M."/>
            <person name="Barry K."/>
            <person name="Grigoriev I.V."/>
            <person name="Miller A.N."/>
            <person name="O'Donnell K."/>
            <person name="Stajich J.E."/>
            <person name="Bonito G."/>
        </authorList>
    </citation>
    <scope>NUCLEOTIDE SEQUENCE</scope>
    <source>
        <strain evidence="2">NVP60</strain>
    </source>
</reference>
<comment type="caution">
    <text evidence="2">The sequence shown here is derived from an EMBL/GenBank/DDBJ whole genome shotgun (WGS) entry which is preliminary data.</text>
</comment>
<gene>
    <name evidence="2" type="ORF">BGZ97_012912</name>
</gene>
<dbReference type="InterPro" id="IPR036188">
    <property type="entry name" value="FAD/NAD-bd_sf"/>
</dbReference>